<name>A0A418W3M0_9PROT</name>
<evidence type="ECO:0000313" key="2">
    <source>
        <dbReference type="EMBL" id="RJF84568.1"/>
    </source>
</evidence>
<evidence type="ECO:0000256" key="1">
    <source>
        <dbReference type="SAM" id="Phobius"/>
    </source>
</evidence>
<dbReference type="Proteomes" id="UP000283458">
    <property type="component" value="Unassembled WGS sequence"/>
</dbReference>
<evidence type="ECO:0000313" key="3">
    <source>
        <dbReference type="Proteomes" id="UP000283458"/>
    </source>
</evidence>
<organism evidence="2 3">
    <name type="scientific">Azospirillum cavernae</name>
    <dbReference type="NCBI Taxonomy" id="2320860"/>
    <lineage>
        <taxon>Bacteria</taxon>
        <taxon>Pseudomonadati</taxon>
        <taxon>Pseudomonadota</taxon>
        <taxon>Alphaproteobacteria</taxon>
        <taxon>Rhodospirillales</taxon>
        <taxon>Azospirillaceae</taxon>
        <taxon>Azospirillum</taxon>
    </lineage>
</organism>
<protein>
    <submittedName>
        <fullName evidence="2">Uncharacterized protein</fullName>
    </submittedName>
</protein>
<comment type="caution">
    <text evidence="2">The sequence shown here is derived from an EMBL/GenBank/DDBJ whole genome shotgun (WGS) entry which is preliminary data.</text>
</comment>
<keyword evidence="1" id="KW-0472">Membrane</keyword>
<feature type="transmembrane region" description="Helical" evidence="1">
    <location>
        <begin position="41"/>
        <end position="60"/>
    </location>
</feature>
<keyword evidence="1" id="KW-0812">Transmembrane</keyword>
<reference evidence="2 3" key="1">
    <citation type="submission" date="2018-09" db="EMBL/GenBank/DDBJ databases">
        <authorList>
            <person name="Zhu H."/>
        </authorList>
    </citation>
    <scope>NUCLEOTIDE SEQUENCE [LARGE SCALE GENOMIC DNA]</scope>
    <source>
        <strain evidence="2 3">K2W22B-5</strain>
    </source>
</reference>
<sequence>MEDVMISILLSILSSPILLLYWAQAGTYLAVARIAWQAGHVSMAALHAISALLYALFGIVDATK</sequence>
<dbReference type="EMBL" id="QYUL01000001">
    <property type="protein sequence ID" value="RJF84568.1"/>
    <property type="molecule type" value="Genomic_DNA"/>
</dbReference>
<proteinExistence type="predicted"/>
<dbReference type="AlphaFoldDB" id="A0A418W3M0"/>
<keyword evidence="1" id="KW-1133">Transmembrane helix</keyword>
<gene>
    <name evidence="2" type="ORF">D3877_08615</name>
</gene>
<accession>A0A418W3M0</accession>
<keyword evidence="3" id="KW-1185">Reference proteome</keyword>